<feature type="compositionally biased region" description="Basic and acidic residues" evidence="1">
    <location>
        <begin position="1"/>
        <end position="12"/>
    </location>
</feature>
<keyword evidence="3" id="KW-1185">Reference proteome</keyword>
<sequence>MADDPLARRTGGEDQPGGQPQQRGEAAVHADDPEFAVEEGGRLGEGVEERGGEGQLLLGCFVRISE</sequence>
<name>A0ABV3C3P4_9ACTN</name>
<dbReference type="EMBL" id="JBEZAE010000002">
    <property type="protein sequence ID" value="MEU7069400.1"/>
    <property type="molecule type" value="Genomic_DNA"/>
</dbReference>
<proteinExistence type="predicted"/>
<feature type="region of interest" description="Disordered" evidence="1">
    <location>
        <begin position="1"/>
        <end position="33"/>
    </location>
</feature>
<comment type="caution">
    <text evidence="2">The sequence shown here is derived from an EMBL/GenBank/DDBJ whole genome shotgun (WGS) entry which is preliminary data.</text>
</comment>
<dbReference type="Proteomes" id="UP001551329">
    <property type="component" value="Unassembled WGS sequence"/>
</dbReference>
<protein>
    <submittedName>
        <fullName evidence="2">Uncharacterized protein</fullName>
    </submittedName>
</protein>
<gene>
    <name evidence="2" type="ORF">AB0A88_04485</name>
</gene>
<evidence type="ECO:0000313" key="2">
    <source>
        <dbReference type="EMBL" id="MEU7069400.1"/>
    </source>
</evidence>
<feature type="compositionally biased region" description="Low complexity" evidence="1">
    <location>
        <begin position="16"/>
        <end position="25"/>
    </location>
</feature>
<accession>A0ABV3C3P4</accession>
<organism evidence="2 3">
    <name type="scientific">Streptomyces narbonensis</name>
    <dbReference type="NCBI Taxonomy" id="67333"/>
    <lineage>
        <taxon>Bacteria</taxon>
        <taxon>Bacillati</taxon>
        <taxon>Actinomycetota</taxon>
        <taxon>Actinomycetes</taxon>
        <taxon>Kitasatosporales</taxon>
        <taxon>Streptomycetaceae</taxon>
        <taxon>Streptomyces</taxon>
    </lineage>
</organism>
<evidence type="ECO:0000313" key="3">
    <source>
        <dbReference type="Proteomes" id="UP001551329"/>
    </source>
</evidence>
<reference evidence="2 3" key="1">
    <citation type="submission" date="2024-06" db="EMBL/GenBank/DDBJ databases">
        <title>The Natural Products Discovery Center: Release of the First 8490 Sequenced Strains for Exploring Actinobacteria Biosynthetic Diversity.</title>
        <authorList>
            <person name="Kalkreuter E."/>
            <person name="Kautsar S.A."/>
            <person name="Yang D."/>
            <person name="Bader C.D."/>
            <person name="Teijaro C.N."/>
            <person name="Fluegel L."/>
            <person name="Davis C.M."/>
            <person name="Simpson J.R."/>
            <person name="Lauterbach L."/>
            <person name="Steele A.D."/>
            <person name="Gui C."/>
            <person name="Meng S."/>
            <person name="Li G."/>
            <person name="Viehrig K."/>
            <person name="Ye F."/>
            <person name="Su P."/>
            <person name="Kiefer A.F."/>
            <person name="Nichols A."/>
            <person name="Cepeda A.J."/>
            <person name="Yan W."/>
            <person name="Fan B."/>
            <person name="Jiang Y."/>
            <person name="Adhikari A."/>
            <person name="Zheng C.-J."/>
            <person name="Schuster L."/>
            <person name="Cowan T.M."/>
            <person name="Smanski M.J."/>
            <person name="Chevrette M.G."/>
            <person name="De Carvalho L.P.S."/>
            <person name="Shen B."/>
        </authorList>
    </citation>
    <scope>NUCLEOTIDE SEQUENCE [LARGE SCALE GENOMIC DNA]</scope>
    <source>
        <strain evidence="2 3">NPDC045974</strain>
    </source>
</reference>
<evidence type="ECO:0000256" key="1">
    <source>
        <dbReference type="SAM" id="MobiDB-lite"/>
    </source>
</evidence>
<dbReference type="RefSeq" id="WP_358472640.1">
    <property type="nucleotide sequence ID" value="NZ_JBEZAE010000002.1"/>
</dbReference>